<reference evidence="1" key="1">
    <citation type="submission" date="2022-02" db="EMBL/GenBank/DDBJ databases">
        <title>Plant Genome Project.</title>
        <authorList>
            <person name="Zhang R.-G."/>
        </authorList>
    </citation>
    <scope>NUCLEOTIDE SEQUENCE</scope>
    <source>
        <strain evidence="1">AT1</strain>
    </source>
</reference>
<comment type="caution">
    <text evidence="1">The sequence shown here is derived from an EMBL/GenBank/DDBJ whole genome shotgun (WGS) entry which is preliminary data.</text>
</comment>
<dbReference type="Proteomes" id="UP001062846">
    <property type="component" value="Chromosome 6"/>
</dbReference>
<dbReference type="EMBL" id="CM046393">
    <property type="protein sequence ID" value="KAI8550882.1"/>
    <property type="molecule type" value="Genomic_DNA"/>
</dbReference>
<sequence>MKTLPSEEDQVRIVVRNLQPQFLRHIYSQAISTFKCLYATGLQVKDGLNQGLLDNGEVSHKVETSTNTNNDSGINMVRSHHKRKREFVPLGMKLEDVFHILETIGDLKPLQPKFPSNLAQKVWEYCKYHQVTGHSIEQCGALKNAV</sequence>
<name>A0ACC0NC29_RHOML</name>
<gene>
    <name evidence="1" type="ORF">RHMOL_Rhmol06G0141900</name>
</gene>
<protein>
    <submittedName>
        <fullName evidence="1">Uncharacterized protein</fullName>
    </submittedName>
</protein>
<organism evidence="1 2">
    <name type="scientific">Rhododendron molle</name>
    <name type="common">Chinese azalea</name>
    <name type="synonym">Azalea mollis</name>
    <dbReference type="NCBI Taxonomy" id="49168"/>
    <lineage>
        <taxon>Eukaryota</taxon>
        <taxon>Viridiplantae</taxon>
        <taxon>Streptophyta</taxon>
        <taxon>Embryophyta</taxon>
        <taxon>Tracheophyta</taxon>
        <taxon>Spermatophyta</taxon>
        <taxon>Magnoliopsida</taxon>
        <taxon>eudicotyledons</taxon>
        <taxon>Gunneridae</taxon>
        <taxon>Pentapetalae</taxon>
        <taxon>asterids</taxon>
        <taxon>Ericales</taxon>
        <taxon>Ericaceae</taxon>
        <taxon>Ericoideae</taxon>
        <taxon>Rhodoreae</taxon>
        <taxon>Rhododendron</taxon>
    </lineage>
</organism>
<keyword evidence="2" id="KW-1185">Reference proteome</keyword>
<evidence type="ECO:0000313" key="2">
    <source>
        <dbReference type="Proteomes" id="UP001062846"/>
    </source>
</evidence>
<accession>A0ACC0NC29</accession>
<evidence type="ECO:0000313" key="1">
    <source>
        <dbReference type="EMBL" id="KAI8550882.1"/>
    </source>
</evidence>
<proteinExistence type="predicted"/>